<accession>A0A7X9XCC5</accession>
<name>A0A7X9XCC5_9BACT</name>
<feature type="compositionally biased region" description="Acidic residues" evidence="1">
    <location>
        <begin position="17"/>
        <end position="34"/>
    </location>
</feature>
<evidence type="ECO:0000256" key="1">
    <source>
        <dbReference type="SAM" id="MobiDB-lite"/>
    </source>
</evidence>
<organism evidence="2 3">
    <name type="scientific">Flammeovirga aprica JL-4</name>
    <dbReference type="NCBI Taxonomy" id="694437"/>
    <lineage>
        <taxon>Bacteria</taxon>
        <taxon>Pseudomonadati</taxon>
        <taxon>Bacteroidota</taxon>
        <taxon>Cytophagia</taxon>
        <taxon>Cytophagales</taxon>
        <taxon>Flammeovirgaceae</taxon>
        <taxon>Flammeovirga</taxon>
    </lineage>
</organism>
<dbReference type="RefSeq" id="WP_169659874.1">
    <property type="nucleotide sequence ID" value="NZ_JABANE010000108.1"/>
</dbReference>
<comment type="caution">
    <text evidence="2">The sequence shown here is derived from an EMBL/GenBank/DDBJ whole genome shotgun (WGS) entry which is preliminary data.</text>
</comment>
<gene>
    <name evidence="2" type="ORF">HHU12_27120</name>
</gene>
<reference evidence="2 3" key="1">
    <citation type="submission" date="2020-04" db="EMBL/GenBank/DDBJ databases">
        <title>Flammeovirga sp. SR4, a novel species isolated from seawater.</title>
        <authorList>
            <person name="Wang X."/>
        </authorList>
    </citation>
    <scope>NUCLEOTIDE SEQUENCE [LARGE SCALE GENOMIC DNA]</scope>
    <source>
        <strain evidence="2 3">ATCC 23126</strain>
    </source>
</reference>
<evidence type="ECO:0000313" key="3">
    <source>
        <dbReference type="Proteomes" id="UP000576082"/>
    </source>
</evidence>
<dbReference type="Proteomes" id="UP000576082">
    <property type="component" value="Unassembled WGS sequence"/>
</dbReference>
<sequence>MKVKEHLIFLSDLDYTELESEHEEEEVEKDEEGGDGSGLAGETLQTFFNESEDIKKEHYLRWLDCFGGNEYSASSFYRKGNYLGSISTNRFGAVHSSMGISEDEDQRLIRVYVNLVTTYEYLVSDTQLLEVQIVLLVNYENKAEMELAPVYSFKDFQGNTLQP</sequence>
<keyword evidence="3" id="KW-1185">Reference proteome</keyword>
<feature type="region of interest" description="Disordered" evidence="1">
    <location>
        <begin position="17"/>
        <end position="41"/>
    </location>
</feature>
<proteinExistence type="predicted"/>
<dbReference type="AlphaFoldDB" id="A0A7X9XCC5"/>
<protein>
    <submittedName>
        <fullName evidence="2">Uncharacterized protein</fullName>
    </submittedName>
</protein>
<evidence type="ECO:0000313" key="2">
    <source>
        <dbReference type="EMBL" id="NME71666.1"/>
    </source>
</evidence>
<dbReference type="EMBL" id="JABANE010000108">
    <property type="protein sequence ID" value="NME71666.1"/>
    <property type="molecule type" value="Genomic_DNA"/>
</dbReference>